<feature type="transmembrane region" description="Helical" evidence="2">
    <location>
        <begin position="322"/>
        <end position="355"/>
    </location>
</feature>
<name>G9ZTH0_9LACO</name>
<keyword evidence="4" id="KW-0645">Protease</keyword>
<evidence type="ECO:0000313" key="5">
    <source>
        <dbReference type="Proteomes" id="UP000004625"/>
    </source>
</evidence>
<feature type="transmembrane region" description="Helical" evidence="2">
    <location>
        <begin position="21"/>
        <end position="40"/>
    </location>
</feature>
<dbReference type="HOGENOM" id="CLU_642198_0_0_9"/>
<reference evidence="4 5" key="1">
    <citation type="submission" date="2011-09" db="EMBL/GenBank/DDBJ databases">
        <authorList>
            <person name="Weinstock G."/>
            <person name="Sodergren E."/>
            <person name="Clifton S."/>
            <person name="Fulton L."/>
            <person name="Fulton B."/>
            <person name="Courtney L."/>
            <person name="Fronick C."/>
            <person name="Harrison M."/>
            <person name="Strong C."/>
            <person name="Farmer C."/>
            <person name="Delahaunty K."/>
            <person name="Markovic C."/>
            <person name="Hall O."/>
            <person name="Minx P."/>
            <person name="Tomlinson C."/>
            <person name="Mitreva M."/>
            <person name="Hou S."/>
            <person name="Chen J."/>
            <person name="Wollam A."/>
            <person name="Pepin K.H."/>
            <person name="Johnson M."/>
            <person name="Bhonagiri V."/>
            <person name="Zhang X."/>
            <person name="Suruliraj S."/>
            <person name="Warren W."/>
            <person name="Chinwalla A."/>
            <person name="Mardis E.R."/>
            <person name="Wilson R.K."/>
        </authorList>
    </citation>
    <scope>NUCLEOTIDE SEQUENCE [LARGE SCALE GENOMIC DNA]</scope>
    <source>
        <strain evidence="4 5">F0439</strain>
    </source>
</reference>
<comment type="caution">
    <text evidence="4">The sequence shown here is derived from an EMBL/GenBank/DDBJ whole genome shotgun (WGS) entry which is preliminary data.</text>
</comment>
<sequence>MKRKRAIEMIKMQRINRIFRIEAGLWIVAGIFLYLFRLPGAYLNSLSGLLFVIIGSGLAILMTFSFFENVRNSKPEKVAEIAIKVMVNISYMYILIFLVSDALNVLFRKMAVAPFFLFYLGTFLILLLALPGYFRLVLMEANLVMRMFSMVIFFLLTISVPNTFQFGIFHVPEYAMLRLIAFFWSVFLLIIAMHYWGYRFPRFKINQAVNYWWLALLVFPRLIFIGFSARSWSRLLSLPFTIRLSIPSTIGIRLTIANIIFITVTVCFKEELIFRFLFLNQIVDHIKGNSHVRILKSVLITSVLFAIWHARHFGVYPTPSVLLQMFSAFGIGMIFSVICLYTGTIWITVILHSLFDLLLVDATSVQSPFTVSPNSFGVEFVVLTTTIQIIVAVLAIYLTKPGPFEQTIRENRLGSKPRLMTSLSLGK</sequence>
<dbReference type="EMBL" id="AGEY01000209">
    <property type="protein sequence ID" value="EHL95295.1"/>
    <property type="molecule type" value="Genomic_DNA"/>
</dbReference>
<feature type="transmembrane region" description="Helical" evidence="2">
    <location>
        <begin position="111"/>
        <end position="131"/>
    </location>
</feature>
<keyword evidence="5" id="KW-1185">Reference proteome</keyword>
<dbReference type="GO" id="GO:0080120">
    <property type="term" value="P:CAAX-box protein maturation"/>
    <property type="evidence" value="ECO:0007669"/>
    <property type="project" value="UniProtKB-ARBA"/>
</dbReference>
<evidence type="ECO:0000259" key="3">
    <source>
        <dbReference type="Pfam" id="PF02517"/>
    </source>
</evidence>
<feature type="transmembrane region" description="Helical" evidence="2">
    <location>
        <begin position="210"/>
        <end position="230"/>
    </location>
</feature>
<dbReference type="InterPro" id="IPR003675">
    <property type="entry name" value="Rce1/LyrA-like_dom"/>
</dbReference>
<dbReference type="STRING" id="797515.HMPREF9103_03055"/>
<dbReference type="Pfam" id="PF02517">
    <property type="entry name" value="Rce1-like"/>
    <property type="match status" value="1"/>
</dbReference>
<dbReference type="GO" id="GO:0004175">
    <property type="term" value="F:endopeptidase activity"/>
    <property type="evidence" value="ECO:0007669"/>
    <property type="project" value="UniProtKB-ARBA"/>
</dbReference>
<feature type="transmembrane region" description="Helical" evidence="2">
    <location>
        <begin position="176"/>
        <end position="198"/>
    </location>
</feature>
<feature type="transmembrane region" description="Helical" evidence="2">
    <location>
        <begin position="250"/>
        <end position="268"/>
    </location>
</feature>
<feature type="transmembrane region" description="Helical" evidence="2">
    <location>
        <begin position="79"/>
        <end position="99"/>
    </location>
</feature>
<keyword evidence="2" id="KW-0812">Transmembrane</keyword>
<dbReference type="PATRIC" id="fig|797515.3.peg.2771"/>
<protein>
    <submittedName>
        <fullName evidence="4">CAAX amino terminal protease family protein</fullName>
    </submittedName>
</protein>
<evidence type="ECO:0000313" key="4">
    <source>
        <dbReference type="EMBL" id="EHL95295.1"/>
    </source>
</evidence>
<feature type="transmembrane region" description="Helical" evidence="2">
    <location>
        <begin position="143"/>
        <end position="164"/>
    </location>
</feature>
<dbReference type="Proteomes" id="UP000004625">
    <property type="component" value="Unassembled WGS sequence"/>
</dbReference>
<evidence type="ECO:0000256" key="1">
    <source>
        <dbReference type="ARBA" id="ARBA00009067"/>
    </source>
</evidence>
<feature type="transmembrane region" description="Helical" evidence="2">
    <location>
        <begin position="376"/>
        <end position="398"/>
    </location>
</feature>
<proteinExistence type="inferred from homology"/>
<accession>G9ZTH0</accession>
<dbReference type="AlphaFoldDB" id="G9ZTH0"/>
<keyword evidence="2" id="KW-0472">Membrane</keyword>
<keyword evidence="2" id="KW-1133">Transmembrane helix</keyword>
<feature type="domain" description="CAAX prenyl protease 2/Lysostaphin resistance protein A-like" evidence="3">
    <location>
        <begin position="255"/>
        <end position="357"/>
    </location>
</feature>
<comment type="similarity">
    <text evidence="1">Belongs to the UPF0177 family.</text>
</comment>
<gene>
    <name evidence="4" type="ORF">HMPREF9103_03055</name>
</gene>
<keyword evidence="4" id="KW-0378">Hydrolase</keyword>
<evidence type="ECO:0000256" key="2">
    <source>
        <dbReference type="SAM" id="Phobius"/>
    </source>
</evidence>
<dbReference type="GO" id="GO:0006508">
    <property type="term" value="P:proteolysis"/>
    <property type="evidence" value="ECO:0007669"/>
    <property type="project" value="UniProtKB-KW"/>
</dbReference>
<organism evidence="4 5">
    <name type="scientific">Lentilactobacillus parafarraginis F0439</name>
    <dbReference type="NCBI Taxonomy" id="797515"/>
    <lineage>
        <taxon>Bacteria</taxon>
        <taxon>Bacillati</taxon>
        <taxon>Bacillota</taxon>
        <taxon>Bacilli</taxon>
        <taxon>Lactobacillales</taxon>
        <taxon>Lactobacillaceae</taxon>
        <taxon>Lentilactobacillus</taxon>
    </lineage>
</organism>
<feature type="transmembrane region" description="Helical" evidence="2">
    <location>
        <begin position="46"/>
        <end position="67"/>
    </location>
</feature>